<evidence type="ECO:0000256" key="5">
    <source>
        <dbReference type="ARBA" id="ARBA00022927"/>
    </source>
</evidence>
<reference evidence="11" key="2">
    <citation type="submission" date="2020-09" db="EMBL/GenBank/DDBJ databases">
        <authorList>
            <person name="Sun Q."/>
            <person name="Kim S."/>
        </authorList>
    </citation>
    <scope>NUCLEOTIDE SEQUENCE</scope>
    <source>
        <strain evidence="11">KCTC 42097</strain>
    </source>
</reference>
<keyword evidence="8 9" id="KW-0472">Membrane</keyword>
<comment type="caution">
    <text evidence="11">The sequence shown here is derived from an EMBL/GenBank/DDBJ whole genome shotgun (WGS) entry which is preliminary data.</text>
</comment>
<feature type="compositionally biased region" description="Basic residues" evidence="10">
    <location>
        <begin position="196"/>
        <end position="206"/>
    </location>
</feature>
<reference evidence="11" key="1">
    <citation type="journal article" date="2014" name="Int. J. Syst. Evol. Microbiol.">
        <title>Complete genome sequence of Corynebacterium casei LMG S-19264T (=DSM 44701T), isolated from a smear-ripened cheese.</title>
        <authorList>
            <consortium name="US DOE Joint Genome Institute (JGI-PGF)"/>
            <person name="Walter F."/>
            <person name="Albersmeier A."/>
            <person name="Kalinowski J."/>
            <person name="Ruckert C."/>
        </authorList>
    </citation>
    <scope>NUCLEOTIDE SEQUENCE</scope>
    <source>
        <strain evidence="11">KCTC 42097</strain>
    </source>
</reference>
<evidence type="ECO:0000256" key="7">
    <source>
        <dbReference type="ARBA" id="ARBA00023010"/>
    </source>
</evidence>
<evidence type="ECO:0000256" key="10">
    <source>
        <dbReference type="SAM" id="MobiDB-lite"/>
    </source>
</evidence>
<dbReference type="Proteomes" id="UP000641137">
    <property type="component" value="Unassembled WGS sequence"/>
</dbReference>
<comment type="subunit">
    <text evidence="9">The Tat system comprises two distinct complexes: a TatABC complex, containing multiple copies of TatA, TatB and TatC subunits, and a separate TatA complex, containing only TatA subunits. Substrates initially bind to the TatABC complex, which probably triggers association of the separate TatA complex to form the active translocon.</text>
</comment>
<proteinExistence type="inferred from homology"/>
<keyword evidence="4 9" id="KW-0812">Transmembrane</keyword>
<dbReference type="RefSeq" id="WP_189487355.1">
    <property type="nucleotide sequence ID" value="NZ_BMZO01000001.1"/>
</dbReference>
<dbReference type="AlphaFoldDB" id="A0A8J3DM82"/>
<keyword evidence="2 9" id="KW-0813">Transport</keyword>
<dbReference type="PANTHER" id="PTHR33162">
    <property type="entry name" value="SEC-INDEPENDENT PROTEIN TRANSLOCASE PROTEIN TATA, CHLOROPLASTIC"/>
    <property type="match status" value="1"/>
</dbReference>
<dbReference type="EMBL" id="BMZO01000001">
    <property type="protein sequence ID" value="GHC62820.1"/>
    <property type="molecule type" value="Genomic_DNA"/>
</dbReference>
<dbReference type="GO" id="GO:0008320">
    <property type="term" value="F:protein transmembrane transporter activity"/>
    <property type="evidence" value="ECO:0007669"/>
    <property type="project" value="UniProtKB-UniRule"/>
</dbReference>
<dbReference type="HAMAP" id="MF_00237">
    <property type="entry name" value="TatB"/>
    <property type="match status" value="1"/>
</dbReference>
<dbReference type="GO" id="GO:0043953">
    <property type="term" value="P:protein transport by the Tat complex"/>
    <property type="evidence" value="ECO:0007669"/>
    <property type="project" value="UniProtKB-UniRule"/>
</dbReference>
<keyword evidence="7 9" id="KW-0811">Translocation</keyword>
<name>A0A8J3DM82_9HYPH</name>
<dbReference type="PANTHER" id="PTHR33162:SF1">
    <property type="entry name" value="SEC-INDEPENDENT PROTEIN TRANSLOCASE PROTEIN TATA, CHLOROPLASTIC"/>
    <property type="match status" value="1"/>
</dbReference>
<feature type="region of interest" description="Disordered" evidence="10">
    <location>
        <begin position="144"/>
        <end position="213"/>
    </location>
</feature>
<sequence>MFDIGWSEMLVIGILLIVVVGPKDLPRVLRAFGQATKKMRGMAGEFQRQFNQAMDEAELSELRKDVNELRSLNPKSQIQKHLNPLREAADDLKKTMDEPGKTAVPSEPLKGGREGDALEDPLIKAAEQNAVSTAPVVATTAASAGTAKSMEPVSADVALTPDPAAPKPKAARKTPVEAAPKAKATAPKKAAATKATKPRATKKKPASKTDESQ</sequence>
<comment type="function">
    <text evidence="9">Part of the twin-arginine translocation (Tat) system that transports large folded proteins containing a characteristic twin-arginine motif in their signal peptide across membranes. Together with TatC, TatB is part of a receptor directly interacting with Tat signal peptides. TatB may form an oligomeric binding site that transiently accommodates folded Tat precursor proteins before their translocation.</text>
</comment>
<dbReference type="PRINTS" id="PR01506">
    <property type="entry name" value="TATBPROTEIN"/>
</dbReference>
<gene>
    <name evidence="9 11" type="primary">tatB</name>
    <name evidence="11" type="ORF">GCM10010136_04120</name>
</gene>
<evidence type="ECO:0000256" key="4">
    <source>
        <dbReference type="ARBA" id="ARBA00022692"/>
    </source>
</evidence>
<comment type="similarity">
    <text evidence="9">Belongs to the TatB family.</text>
</comment>
<dbReference type="GO" id="GO:0033281">
    <property type="term" value="C:TAT protein transport complex"/>
    <property type="evidence" value="ECO:0007669"/>
    <property type="project" value="UniProtKB-UniRule"/>
</dbReference>
<dbReference type="NCBIfam" id="TIGR01410">
    <property type="entry name" value="tatB"/>
    <property type="match status" value="1"/>
</dbReference>
<dbReference type="InterPro" id="IPR018448">
    <property type="entry name" value="TatB"/>
</dbReference>
<keyword evidence="12" id="KW-1185">Reference proteome</keyword>
<evidence type="ECO:0000256" key="8">
    <source>
        <dbReference type="ARBA" id="ARBA00023136"/>
    </source>
</evidence>
<evidence type="ECO:0000256" key="9">
    <source>
        <dbReference type="HAMAP-Rule" id="MF_00237"/>
    </source>
</evidence>
<evidence type="ECO:0000256" key="1">
    <source>
        <dbReference type="ARBA" id="ARBA00004167"/>
    </source>
</evidence>
<evidence type="ECO:0000256" key="2">
    <source>
        <dbReference type="ARBA" id="ARBA00022448"/>
    </source>
</evidence>
<keyword evidence="6 9" id="KW-1133">Transmembrane helix</keyword>
<organism evidence="11 12">
    <name type="scientific">Limoniibacter endophyticus</name>
    <dbReference type="NCBI Taxonomy" id="1565040"/>
    <lineage>
        <taxon>Bacteria</taxon>
        <taxon>Pseudomonadati</taxon>
        <taxon>Pseudomonadota</taxon>
        <taxon>Alphaproteobacteria</taxon>
        <taxon>Hyphomicrobiales</taxon>
        <taxon>Bartonellaceae</taxon>
        <taxon>Limoniibacter</taxon>
    </lineage>
</organism>
<evidence type="ECO:0000256" key="3">
    <source>
        <dbReference type="ARBA" id="ARBA00022475"/>
    </source>
</evidence>
<protein>
    <recommendedName>
        <fullName evidence="9">Sec-independent protein translocase protein TatB</fullName>
    </recommendedName>
</protein>
<accession>A0A8J3DM82</accession>
<evidence type="ECO:0000313" key="12">
    <source>
        <dbReference type="Proteomes" id="UP000641137"/>
    </source>
</evidence>
<feature type="region of interest" description="Disordered" evidence="10">
    <location>
        <begin position="92"/>
        <end position="116"/>
    </location>
</feature>
<dbReference type="InterPro" id="IPR003369">
    <property type="entry name" value="TatA/B/E"/>
</dbReference>
<feature type="compositionally biased region" description="Low complexity" evidence="10">
    <location>
        <begin position="176"/>
        <end position="195"/>
    </location>
</feature>
<dbReference type="Pfam" id="PF02416">
    <property type="entry name" value="TatA_B_E"/>
    <property type="match status" value="1"/>
</dbReference>
<evidence type="ECO:0000256" key="6">
    <source>
        <dbReference type="ARBA" id="ARBA00022989"/>
    </source>
</evidence>
<dbReference type="Gene3D" id="1.20.5.3310">
    <property type="match status" value="1"/>
</dbReference>
<keyword evidence="5 9" id="KW-0653">Protein transport</keyword>
<comment type="subcellular location">
    <subcellularLocation>
        <location evidence="9">Cell membrane</location>
        <topology evidence="9">Single-pass membrane protein</topology>
    </subcellularLocation>
    <subcellularLocation>
        <location evidence="1">Membrane</location>
        <topology evidence="1">Single-pass membrane protein</topology>
    </subcellularLocation>
</comment>
<keyword evidence="3 9" id="KW-1003">Cell membrane</keyword>
<evidence type="ECO:0000313" key="11">
    <source>
        <dbReference type="EMBL" id="GHC62820.1"/>
    </source>
</evidence>